<proteinExistence type="predicted"/>
<dbReference type="InterPro" id="IPR007278">
    <property type="entry name" value="DUF397"/>
</dbReference>
<evidence type="ECO:0000256" key="1">
    <source>
        <dbReference type="SAM" id="MobiDB-lite"/>
    </source>
</evidence>
<evidence type="ECO:0000313" key="3">
    <source>
        <dbReference type="EMBL" id="RFU39538.1"/>
    </source>
</evidence>
<dbReference type="RefSeq" id="WP_117359314.1">
    <property type="nucleotide sequence ID" value="NZ_QURH01000335.1"/>
</dbReference>
<feature type="compositionally biased region" description="Basic residues" evidence="1">
    <location>
        <begin position="1"/>
        <end position="12"/>
    </location>
</feature>
<sequence length="105" mass="11816">MSQHRPQWRKSSRSGENGGDCIELGALASLIGVRDSKAPDASCLTLPRKSLENLTRILKNAQEPRKPHPDPQEPLRPKERPSPHRPVGRGAFFSSVDGRMRRRRT</sequence>
<accession>A0A372JJR0</accession>
<gene>
    <name evidence="3" type="ORF">DZF91_21845</name>
</gene>
<feature type="compositionally biased region" description="Basic and acidic residues" evidence="1">
    <location>
        <begin position="62"/>
        <end position="82"/>
    </location>
</feature>
<feature type="region of interest" description="Disordered" evidence="1">
    <location>
        <begin position="57"/>
        <end position="105"/>
    </location>
</feature>
<reference evidence="3 4" key="1">
    <citation type="submission" date="2018-08" db="EMBL/GenBank/DDBJ databases">
        <title>Actinomadura jelena sp. nov., a novel Actinomycete isolated from soil in Chad.</title>
        <authorList>
            <person name="Shi L."/>
        </authorList>
    </citation>
    <scope>NUCLEOTIDE SEQUENCE [LARGE SCALE GENOMIC DNA]</scope>
    <source>
        <strain evidence="3 4">NEAU-G17</strain>
    </source>
</reference>
<keyword evidence="4" id="KW-1185">Reference proteome</keyword>
<dbReference type="AlphaFoldDB" id="A0A372JJR0"/>
<organism evidence="3 4">
    <name type="scientific">Actinomadura logoneensis</name>
    <dbReference type="NCBI Taxonomy" id="2293572"/>
    <lineage>
        <taxon>Bacteria</taxon>
        <taxon>Bacillati</taxon>
        <taxon>Actinomycetota</taxon>
        <taxon>Actinomycetes</taxon>
        <taxon>Streptosporangiales</taxon>
        <taxon>Thermomonosporaceae</taxon>
        <taxon>Actinomadura</taxon>
    </lineage>
</organism>
<evidence type="ECO:0000313" key="4">
    <source>
        <dbReference type="Proteomes" id="UP000261811"/>
    </source>
</evidence>
<evidence type="ECO:0000259" key="2">
    <source>
        <dbReference type="Pfam" id="PF04149"/>
    </source>
</evidence>
<dbReference type="EMBL" id="QURH01000335">
    <property type="protein sequence ID" value="RFU39538.1"/>
    <property type="molecule type" value="Genomic_DNA"/>
</dbReference>
<dbReference type="OrthoDB" id="4301277at2"/>
<dbReference type="Pfam" id="PF04149">
    <property type="entry name" value="DUF397"/>
    <property type="match status" value="1"/>
</dbReference>
<protein>
    <submittedName>
        <fullName evidence="3">DUF397 domain-containing protein</fullName>
    </submittedName>
</protein>
<feature type="region of interest" description="Disordered" evidence="1">
    <location>
        <begin position="1"/>
        <end position="21"/>
    </location>
</feature>
<name>A0A372JJR0_9ACTN</name>
<feature type="domain" description="DUF397" evidence="2">
    <location>
        <begin position="7"/>
        <end position="56"/>
    </location>
</feature>
<dbReference type="Proteomes" id="UP000261811">
    <property type="component" value="Unassembled WGS sequence"/>
</dbReference>
<comment type="caution">
    <text evidence="3">The sequence shown here is derived from an EMBL/GenBank/DDBJ whole genome shotgun (WGS) entry which is preliminary data.</text>
</comment>